<dbReference type="EMBL" id="CAOQHR010000005">
    <property type="protein sequence ID" value="CAI6335343.1"/>
    <property type="molecule type" value="Genomic_DNA"/>
</dbReference>
<name>A0A9W4XKV2_9PLEO</name>
<sequence>MNQIFDTNLAPRLHLGASARSFLAVSHHRHHHHHHGQLSSINHITYFRLEAVNMSNFEQSSLAFSSKLYPLPHMPWCA</sequence>
<keyword evidence="2" id="KW-1185">Reference proteome</keyword>
<dbReference type="AlphaFoldDB" id="A0A9W4XKV2"/>
<accession>A0A9W4XKV2</accession>
<comment type="caution">
    <text evidence="1">The sequence shown here is derived from an EMBL/GenBank/DDBJ whole genome shotgun (WGS) entry which is preliminary data.</text>
</comment>
<dbReference type="Proteomes" id="UP001152607">
    <property type="component" value="Unassembled WGS sequence"/>
</dbReference>
<organism evidence="1 2">
    <name type="scientific">Periconia digitata</name>
    <dbReference type="NCBI Taxonomy" id="1303443"/>
    <lineage>
        <taxon>Eukaryota</taxon>
        <taxon>Fungi</taxon>
        <taxon>Dikarya</taxon>
        <taxon>Ascomycota</taxon>
        <taxon>Pezizomycotina</taxon>
        <taxon>Dothideomycetes</taxon>
        <taxon>Pleosporomycetidae</taxon>
        <taxon>Pleosporales</taxon>
        <taxon>Massarineae</taxon>
        <taxon>Periconiaceae</taxon>
        <taxon>Periconia</taxon>
    </lineage>
</organism>
<reference evidence="1" key="1">
    <citation type="submission" date="2023-01" db="EMBL/GenBank/DDBJ databases">
        <authorList>
            <person name="Van Ghelder C."/>
            <person name="Rancurel C."/>
        </authorList>
    </citation>
    <scope>NUCLEOTIDE SEQUENCE</scope>
    <source>
        <strain evidence="1">CNCM I-4278</strain>
    </source>
</reference>
<evidence type="ECO:0000313" key="1">
    <source>
        <dbReference type="EMBL" id="CAI6335343.1"/>
    </source>
</evidence>
<evidence type="ECO:0000313" key="2">
    <source>
        <dbReference type="Proteomes" id="UP001152607"/>
    </source>
</evidence>
<proteinExistence type="predicted"/>
<gene>
    <name evidence="1" type="ORF">PDIGIT_LOCUS8423</name>
</gene>
<protein>
    <submittedName>
        <fullName evidence="1">Uncharacterized protein</fullName>
    </submittedName>
</protein>